<organism evidence="1 2">
    <name type="scientific">Setaria italica</name>
    <name type="common">Foxtail millet</name>
    <name type="synonym">Panicum italicum</name>
    <dbReference type="NCBI Taxonomy" id="4555"/>
    <lineage>
        <taxon>Eukaryota</taxon>
        <taxon>Viridiplantae</taxon>
        <taxon>Streptophyta</taxon>
        <taxon>Embryophyta</taxon>
        <taxon>Tracheophyta</taxon>
        <taxon>Spermatophyta</taxon>
        <taxon>Magnoliopsida</taxon>
        <taxon>Liliopsida</taxon>
        <taxon>Poales</taxon>
        <taxon>Poaceae</taxon>
        <taxon>PACMAD clade</taxon>
        <taxon>Panicoideae</taxon>
        <taxon>Panicodae</taxon>
        <taxon>Paniceae</taxon>
        <taxon>Cenchrinae</taxon>
        <taxon>Setaria</taxon>
    </lineage>
</organism>
<dbReference type="HOGENOM" id="CLU_3145365_0_0_1"/>
<dbReference type="EMBL" id="AGNK02005400">
    <property type="status" value="NOT_ANNOTATED_CDS"/>
    <property type="molecule type" value="Genomic_DNA"/>
</dbReference>
<name>K4AI14_SETIT</name>
<accession>K4AI14</accession>
<reference evidence="1" key="2">
    <citation type="submission" date="2018-08" db="UniProtKB">
        <authorList>
            <consortium name="EnsemblPlants"/>
        </authorList>
    </citation>
    <scope>IDENTIFICATION</scope>
    <source>
        <strain evidence="1">Yugu1</strain>
    </source>
</reference>
<proteinExistence type="predicted"/>
<evidence type="ECO:0000313" key="2">
    <source>
        <dbReference type="Proteomes" id="UP000004995"/>
    </source>
</evidence>
<keyword evidence="2" id="KW-1185">Reference proteome</keyword>
<dbReference type="EnsemblPlants" id="KQK87462">
    <property type="protein sequence ID" value="KQK87462"/>
    <property type="gene ID" value="SETIT_038521mg"/>
</dbReference>
<protein>
    <submittedName>
        <fullName evidence="1">Uncharacterized protein</fullName>
    </submittedName>
</protein>
<dbReference type="AlphaFoldDB" id="K4AI14"/>
<dbReference type="Gramene" id="KQK87462">
    <property type="protein sequence ID" value="KQK87462"/>
    <property type="gene ID" value="SETIT_038521mg"/>
</dbReference>
<dbReference type="InParanoid" id="K4AI14"/>
<reference evidence="2" key="1">
    <citation type="journal article" date="2012" name="Nat. Biotechnol.">
        <title>Reference genome sequence of the model plant Setaria.</title>
        <authorList>
            <person name="Bennetzen J.L."/>
            <person name="Schmutz J."/>
            <person name="Wang H."/>
            <person name="Percifield R."/>
            <person name="Hawkins J."/>
            <person name="Pontaroli A.C."/>
            <person name="Estep M."/>
            <person name="Feng L."/>
            <person name="Vaughn J.N."/>
            <person name="Grimwood J."/>
            <person name="Jenkins J."/>
            <person name="Barry K."/>
            <person name="Lindquist E."/>
            <person name="Hellsten U."/>
            <person name="Deshpande S."/>
            <person name="Wang X."/>
            <person name="Wu X."/>
            <person name="Mitros T."/>
            <person name="Triplett J."/>
            <person name="Yang X."/>
            <person name="Ye C.Y."/>
            <person name="Mauro-Herrera M."/>
            <person name="Wang L."/>
            <person name="Li P."/>
            <person name="Sharma M."/>
            <person name="Sharma R."/>
            <person name="Ronald P.C."/>
            <person name="Panaud O."/>
            <person name="Kellogg E.A."/>
            <person name="Brutnell T.P."/>
            <person name="Doust A.N."/>
            <person name="Tuskan G.A."/>
            <person name="Rokhsar D."/>
            <person name="Devos K.M."/>
        </authorList>
    </citation>
    <scope>NUCLEOTIDE SEQUENCE [LARGE SCALE GENOMIC DNA]</scope>
    <source>
        <strain evidence="2">cv. Yugu1</strain>
    </source>
</reference>
<dbReference type="Proteomes" id="UP000004995">
    <property type="component" value="Unassembled WGS sequence"/>
</dbReference>
<evidence type="ECO:0000313" key="1">
    <source>
        <dbReference type="EnsemblPlants" id="KQK87462"/>
    </source>
</evidence>
<sequence>MKTFFHLVIAWDVKPICNNQKDKAQTSDIIHVQCSSKKWPNAKRCGKLF</sequence>